<comment type="caution">
    <text evidence="1">The sequence shown here is derived from an EMBL/GenBank/DDBJ whole genome shotgun (WGS) entry which is preliminary data.</text>
</comment>
<dbReference type="EMBL" id="JBJUIK010000017">
    <property type="protein sequence ID" value="KAL3497992.1"/>
    <property type="molecule type" value="Genomic_DNA"/>
</dbReference>
<evidence type="ECO:0000313" key="2">
    <source>
        <dbReference type="Proteomes" id="UP001630127"/>
    </source>
</evidence>
<sequence length="108" mass="12348">MGIRSDLHPVTKEFGKVYLPAAMFTMDKNEKTTFCKVLKKFNQESRNKDRTENTISGLDVFTIAGPPLGKSTSTKFDEEILRKAHQYVLFNCEYVKPYIQFTSGIAVF</sequence>
<evidence type="ECO:0000313" key="1">
    <source>
        <dbReference type="EMBL" id="KAL3497992.1"/>
    </source>
</evidence>
<proteinExistence type="predicted"/>
<reference evidence="1 2" key="1">
    <citation type="submission" date="2024-11" db="EMBL/GenBank/DDBJ databases">
        <title>A near-complete genome assembly of Cinchona calisaya.</title>
        <authorList>
            <person name="Lian D.C."/>
            <person name="Zhao X.W."/>
            <person name="Wei L."/>
        </authorList>
    </citation>
    <scope>NUCLEOTIDE SEQUENCE [LARGE SCALE GENOMIC DNA]</scope>
    <source>
        <tissue evidence="1">Nenye</tissue>
    </source>
</reference>
<dbReference type="Proteomes" id="UP001630127">
    <property type="component" value="Unassembled WGS sequence"/>
</dbReference>
<keyword evidence="2" id="KW-1185">Reference proteome</keyword>
<accession>A0ABD2XUL5</accession>
<organism evidence="1 2">
    <name type="scientific">Cinchona calisaya</name>
    <dbReference type="NCBI Taxonomy" id="153742"/>
    <lineage>
        <taxon>Eukaryota</taxon>
        <taxon>Viridiplantae</taxon>
        <taxon>Streptophyta</taxon>
        <taxon>Embryophyta</taxon>
        <taxon>Tracheophyta</taxon>
        <taxon>Spermatophyta</taxon>
        <taxon>Magnoliopsida</taxon>
        <taxon>eudicotyledons</taxon>
        <taxon>Gunneridae</taxon>
        <taxon>Pentapetalae</taxon>
        <taxon>asterids</taxon>
        <taxon>lamiids</taxon>
        <taxon>Gentianales</taxon>
        <taxon>Rubiaceae</taxon>
        <taxon>Cinchonoideae</taxon>
        <taxon>Cinchoneae</taxon>
        <taxon>Cinchona</taxon>
    </lineage>
</organism>
<protein>
    <submittedName>
        <fullName evidence="1">Uncharacterized protein</fullName>
    </submittedName>
</protein>
<gene>
    <name evidence="1" type="ORF">ACH5RR_040724</name>
</gene>
<dbReference type="AlphaFoldDB" id="A0ABD2XUL5"/>
<name>A0ABD2XUL5_9GENT</name>